<evidence type="ECO:0000256" key="1">
    <source>
        <dbReference type="ARBA" id="ARBA00022993"/>
    </source>
</evidence>
<reference evidence="7" key="1">
    <citation type="submission" date="2020-10" db="EMBL/GenBank/DDBJ databases">
        <title>Unveiling of a novel bifunctional photoreceptor, Dualchrome1, isolated from a cosmopolitan green alga.</title>
        <authorList>
            <person name="Suzuki S."/>
            <person name="Kawachi M."/>
        </authorList>
    </citation>
    <scope>NUCLEOTIDE SEQUENCE</scope>
    <source>
        <strain evidence="7">NIES 2893</strain>
    </source>
</reference>
<feature type="compositionally biased region" description="Basic and acidic residues" evidence="5">
    <location>
        <begin position="41"/>
        <end position="51"/>
    </location>
</feature>
<organism evidence="7 8">
    <name type="scientific">Pycnococcus provasolii</name>
    <dbReference type="NCBI Taxonomy" id="41880"/>
    <lineage>
        <taxon>Eukaryota</taxon>
        <taxon>Viridiplantae</taxon>
        <taxon>Chlorophyta</taxon>
        <taxon>Pseudoscourfieldiophyceae</taxon>
        <taxon>Pseudoscourfieldiales</taxon>
        <taxon>Pycnococcaceae</taxon>
        <taxon>Pycnococcus</taxon>
    </lineage>
</organism>
<dbReference type="EMBL" id="BNJQ01000018">
    <property type="protein sequence ID" value="GHP07737.1"/>
    <property type="molecule type" value="Genomic_DNA"/>
</dbReference>
<gene>
    <name evidence="7" type="ORF">PPROV_000647900</name>
</gene>
<feature type="domain" description="Flavoprotein" evidence="6">
    <location>
        <begin position="233"/>
        <end position="412"/>
    </location>
</feature>
<evidence type="ECO:0000313" key="8">
    <source>
        <dbReference type="Proteomes" id="UP000660262"/>
    </source>
</evidence>
<proteinExistence type="inferred from homology"/>
<keyword evidence="8" id="KW-1185">Reference proteome</keyword>
<dbReference type="EC" id="4.1.1.36" evidence="4"/>
<dbReference type="PANTHER" id="PTHR14359">
    <property type="entry name" value="HOMO-OLIGOMERIC FLAVIN CONTAINING CYS DECARBOXYLASE FAMILY"/>
    <property type="match status" value="1"/>
</dbReference>
<keyword evidence="1" id="KW-0173">Coenzyme A biosynthesis</keyword>
<evidence type="ECO:0000259" key="6">
    <source>
        <dbReference type="Pfam" id="PF02441"/>
    </source>
</evidence>
<dbReference type="InterPro" id="IPR036551">
    <property type="entry name" value="Flavin_trans-like"/>
</dbReference>
<evidence type="ECO:0000256" key="4">
    <source>
        <dbReference type="ARBA" id="ARBA00066422"/>
    </source>
</evidence>
<dbReference type="Proteomes" id="UP000660262">
    <property type="component" value="Unassembled WGS sequence"/>
</dbReference>
<evidence type="ECO:0000256" key="5">
    <source>
        <dbReference type="SAM" id="MobiDB-lite"/>
    </source>
</evidence>
<dbReference type="AlphaFoldDB" id="A0A830HS15"/>
<dbReference type="GO" id="GO:0004633">
    <property type="term" value="F:phosphopantothenoylcysteine decarboxylase activity"/>
    <property type="evidence" value="ECO:0007669"/>
    <property type="project" value="UniProtKB-EC"/>
</dbReference>
<feature type="region of interest" description="Disordered" evidence="5">
    <location>
        <begin position="202"/>
        <end position="228"/>
    </location>
</feature>
<dbReference type="PANTHER" id="PTHR14359:SF6">
    <property type="entry name" value="PHOSPHOPANTOTHENOYLCYSTEINE DECARBOXYLASE"/>
    <property type="match status" value="1"/>
</dbReference>
<evidence type="ECO:0000256" key="2">
    <source>
        <dbReference type="ARBA" id="ARBA00038350"/>
    </source>
</evidence>
<dbReference type="OrthoDB" id="1532798at2759"/>
<dbReference type="InterPro" id="IPR003382">
    <property type="entry name" value="Flavoprotein"/>
</dbReference>
<comment type="caution">
    <text evidence="7">The sequence shown here is derived from an EMBL/GenBank/DDBJ whole genome shotgun (WGS) entry which is preliminary data.</text>
</comment>
<dbReference type="Pfam" id="PF02441">
    <property type="entry name" value="Flavoprotein"/>
    <property type="match status" value="1"/>
</dbReference>
<protein>
    <recommendedName>
        <fullName evidence="4">phosphopantothenoylcysteine decarboxylase</fullName>
        <ecNumber evidence="4">4.1.1.36</ecNumber>
    </recommendedName>
</protein>
<comment type="similarity">
    <text evidence="2">Belongs to the HFCD (homooligomeric flavin containing Cys decarboxylase) superfamily.</text>
</comment>
<feature type="region of interest" description="Disordered" evidence="5">
    <location>
        <begin position="1"/>
        <end position="51"/>
    </location>
</feature>
<dbReference type="GO" id="GO:0010181">
    <property type="term" value="F:FMN binding"/>
    <property type="evidence" value="ECO:0007669"/>
    <property type="project" value="TreeGrafter"/>
</dbReference>
<dbReference type="SUPFAM" id="SSF52507">
    <property type="entry name" value="Homo-oligomeric flavin-containing Cys decarboxylases, HFCD"/>
    <property type="match status" value="1"/>
</dbReference>
<evidence type="ECO:0000313" key="7">
    <source>
        <dbReference type="EMBL" id="GHP07737.1"/>
    </source>
</evidence>
<evidence type="ECO:0000256" key="3">
    <source>
        <dbReference type="ARBA" id="ARBA00060685"/>
    </source>
</evidence>
<dbReference type="GO" id="GO:0015937">
    <property type="term" value="P:coenzyme A biosynthetic process"/>
    <property type="evidence" value="ECO:0007669"/>
    <property type="project" value="UniProtKB-KW"/>
</dbReference>
<accession>A0A830HS15</accession>
<comment type="pathway">
    <text evidence="3">Cofactor biosynthesis; coenzyme A biosynthesis; CoA from (R)-pantothenate: step 3/5.</text>
</comment>
<dbReference type="GO" id="GO:0071513">
    <property type="term" value="C:phosphopantothenoylcysteine decarboxylase complex"/>
    <property type="evidence" value="ECO:0007669"/>
    <property type="project" value="TreeGrafter"/>
</dbReference>
<name>A0A830HS15_9CHLO</name>
<sequence length="419" mass="45232">MSPPPPQPPSHIAASQHPPAAKKQKTSASALPKHHTAQKKRPQDGSSVKDTRRTARIALLDNDAITVHVPITATMTDLFKEAMKHINSPTEVLEQLQSLSDSGIAVIGKYQNVQLHQQLPLRMYEQSLRELCAAEPDFKNFEPGFVKRIFDFAGALLLANIPGCIPTSDLTAVLEERIRTEQAEQKQKQELAAAEGALATNTASIADNPTTTTTTTTAPPAAPAASSSSHPTRILIAATGSVATIKLAELAAIFIEKKCDVRVVCTPCAKRFLPSLQAAWPEGAGTIVSDEEEWRAWTRVGDPVTHIDLRRWADAFVIAPCSANSLAKLANGLSDNLVTCIARAWDAQEKPLIVAPAMNTVMWKHRVTAQHVSTLREWDVIIVDPVAKELACGDVGVGAMASPTNIAQMVQQTLEGNKR</sequence>
<dbReference type="Gene3D" id="3.40.50.1950">
    <property type="entry name" value="Flavin prenyltransferase-like"/>
    <property type="match status" value="1"/>
</dbReference>